<accession>A0ABV7KL32</accession>
<keyword evidence="2" id="KW-1185">Reference proteome</keyword>
<name>A0ABV7KL32_PLAOK</name>
<evidence type="ECO:0000313" key="2">
    <source>
        <dbReference type="Proteomes" id="UP001595625"/>
    </source>
</evidence>
<comment type="caution">
    <text evidence="1">The sequence shown here is derived from an EMBL/GenBank/DDBJ whole genome shotgun (WGS) entry which is preliminary data.</text>
</comment>
<sequence>MLGNKRIDDKDEKIDDKPMKIDDKMSRFETILNNFDKTVKWGLRKSLGAGIFCFLL</sequence>
<reference evidence="2" key="1">
    <citation type="journal article" date="2019" name="Int. J. Syst. Evol. Microbiol.">
        <title>The Global Catalogue of Microorganisms (GCM) 10K type strain sequencing project: providing services to taxonomists for standard genome sequencing and annotation.</title>
        <authorList>
            <consortium name="The Broad Institute Genomics Platform"/>
            <consortium name="The Broad Institute Genome Sequencing Center for Infectious Disease"/>
            <person name="Wu L."/>
            <person name="Ma J."/>
        </authorList>
    </citation>
    <scope>NUCLEOTIDE SEQUENCE [LARGE SCALE GENOMIC DNA]</scope>
    <source>
        <strain evidence="2">CCM 320</strain>
    </source>
</reference>
<gene>
    <name evidence="1" type="ORF">ACFOEJ_03675</name>
</gene>
<evidence type="ECO:0000313" key="1">
    <source>
        <dbReference type="EMBL" id="MFC3210173.1"/>
    </source>
</evidence>
<dbReference type="EMBL" id="JBHRUJ010000004">
    <property type="protein sequence ID" value="MFC3210173.1"/>
    <property type="molecule type" value="Genomic_DNA"/>
</dbReference>
<dbReference type="Proteomes" id="UP001595625">
    <property type="component" value="Unassembled WGS sequence"/>
</dbReference>
<proteinExistence type="predicted"/>
<dbReference type="RefSeq" id="WP_165850161.1">
    <property type="nucleotide sequence ID" value="NZ_JBHRUJ010000004.1"/>
</dbReference>
<organism evidence="1 2">
    <name type="scientific">Planomicrobium okeanokoites</name>
    <name type="common">Planococcus okeanokoites</name>
    <name type="synonym">Flavobacterium okeanokoites</name>
    <dbReference type="NCBI Taxonomy" id="244"/>
    <lineage>
        <taxon>Bacteria</taxon>
        <taxon>Bacillati</taxon>
        <taxon>Bacillota</taxon>
        <taxon>Bacilli</taxon>
        <taxon>Bacillales</taxon>
        <taxon>Caryophanaceae</taxon>
        <taxon>Planomicrobium</taxon>
    </lineage>
</organism>
<protein>
    <submittedName>
        <fullName evidence="1">Uncharacterized protein</fullName>
    </submittedName>
</protein>